<organism evidence="1 2">
    <name type="scientific">Piloderma croceum (strain F 1598)</name>
    <dbReference type="NCBI Taxonomy" id="765440"/>
    <lineage>
        <taxon>Eukaryota</taxon>
        <taxon>Fungi</taxon>
        <taxon>Dikarya</taxon>
        <taxon>Basidiomycota</taxon>
        <taxon>Agaricomycotina</taxon>
        <taxon>Agaricomycetes</taxon>
        <taxon>Agaricomycetidae</taxon>
        <taxon>Atheliales</taxon>
        <taxon>Atheliaceae</taxon>
        <taxon>Piloderma</taxon>
    </lineage>
</organism>
<accession>A0A0C3BTB3</accession>
<keyword evidence="2" id="KW-1185">Reference proteome</keyword>
<proteinExistence type="predicted"/>
<sequence length="58" mass="6546">MTDGLLTLITFQGQFASCIKNTEGSQPKRNLILNRSPDLGIQSRTNAHWPSFRPFCHT</sequence>
<dbReference type="EMBL" id="KN832974">
    <property type="protein sequence ID" value="KIM89783.1"/>
    <property type="molecule type" value="Genomic_DNA"/>
</dbReference>
<reference evidence="2" key="2">
    <citation type="submission" date="2015-01" db="EMBL/GenBank/DDBJ databases">
        <title>Evolutionary Origins and Diversification of the Mycorrhizal Mutualists.</title>
        <authorList>
            <consortium name="DOE Joint Genome Institute"/>
            <consortium name="Mycorrhizal Genomics Consortium"/>
            <person name="Kohler A."/>
            <person name="Kuo A."/>
            <person name="Nagy L.G."/>
            <person name="Floudas D."/>
            <person name="Copeland A."/>
            <person name="Barry K.W."/>
            <person name="Cichocki N."/>
            <person name="Veneault-Fourrey C."/>
            <person name="LaButti K."/>
            <person name="Lindquist E.A."/>
            <person name="Lipzen A."/>
            <person name="Lundell T."/>
            <person name="Morin E."/>
            <person name="Murat C."/>
            <person name="Riley R."/>
            <person name="Ohm R."/>
            <person name="Sun H."/>
            <person name="Tunlid A."/>
            <person name="Henrissat B."/>
            <person name="Grigoriev I.V."/>
            <person name="Hibbett D.S."/>
            <person name="Martin F."/>
        </authorList>
    </citation>
    <scope>NUCLEOTIDE SEQUENCE [LARGE SCALE GENOMIC DNA]</scope>
    <source>
        <strain evidence="2">F 1598</strain>
    </source>
</reference>
<gene>
    <name evidence="1" type="ORF">PILCRDRAFT_812590</name>
</gene>
<feature type="non-terminal residue" evidence="1">
    <location>
        <position position="58"/>
    </location>
</feature>
<dbReference type="HOGENOM" id="CLU_191665_0_0_1"/>
<dbReference type="Proteomes" id="UP000054166">
    <property type="component" value="Unassembled WGS sequence"/>
</dbReference>
<protein>
    <submittedName>
        <fullName evidence="1">Uncharacterized protein</fullName>
    </submittedName>
</protein>
<name>A0A0C3BTB3_PILCF</name>
<evidence type="ECO:0000313" key="2">
    <source>
        <dbReference type="Proteomes" id="UP000054166"/>
    </source>
</evidence>
<evidence type="ECO:0000313" key="1">
    <source>
        <dbReference type="EMBL" id="KIM89783.1"/>
    </source>
</evidence>
<dbReference type="InParanoid" id="A0A0C3BTB3"/>
<reference evidence="1 2" key="1">
    <citation type="submission" date="2014-04" db="EMBL/GenBank/DDBJ databases">
        <authorList>
            <consortium name="DOE Joint Genome Institute"/>
            <person name="Kuo A."/>
            <person name="Tarkka M."/>
            <person name="Buscot F."/>
            <person name="Kohler A."/>
            <person name="Nagy L.G."/>
            <person name="Floudas D."/>
            <person name="Copeland A."/>
            <person name="Barry K.W."/>
            <person name="Cichocki N."/>
            <person name="Veneault-Fourrey C."/>
            <person name="LaButti K."/>
            <person name="Lindquist E.A."/>
            <person name="Lipzen A."/>
            <person name="Lundell T."/>
            <person name="Morin E."/>
            <person name="Murat C."/>
            <person name="Sun H."/>
            <person name="Tunlid A."/>
            <person name="Henrissat B."/>
            <person name="Grigoriev I.V."/>
            <person name="Hibbett D.S."/>
            <person name="Martin F."/>
            <person name="Nordberg H.P."/>
            <person name="Cantor M.N."/>
            <person name="Hua S.X."/>
        </authorList>
    </citation>
    <scope>NUCLEOTIDE SEQUENCE [LARGE SCALE GENOMIC DNA]</scope>
    <source>
        <strain evidence="1 2">F 1598</strain>
    </source>
</reference>
<dbReference type="AlphaFoldDB" id="A0A0C3BTB3"/>